<dbReference type="AlphaFoldDB" id="A0A1J4JWL4"/>
<evidence type="ECO:0000256" key="2">
    <source>
        <dbReference type="SAM" id="Phobius"/>
    </source>
</evidence>
<evidence type="ECO:0000313" key="3">
    <source>
        <dbReference type="EMBL" id="OHT01924.1"/>
    </source>
</evidence>
<proteinExistence type="predicted"/>
<evidence type="ECO:0000256" key="1">
    <source>
        <dbReference type="SAM" id="MobiDB-lite"/>
    </source>
</evidence>
<feature type="compositionally biased region" description="Acidic residues" evidence="1">
    <location>
        <begin position="331"/>
        <end position="367"/>
    </location>
</feature>
<dbReference type="Proteomes" id="UP000179807">
    <property type="component" value="Unassembled WGS sequence"/>
</dbReference>
<keyword evidence="2" id="KW-1133">Transmembrane helix</keyword>
<protein>
    <submittedName>
        <fullName evidence="3">Uncharacterized protein</fullName>
    </submittedName>
</protein>
<feature type="compositionally biased region" description="Basic residues" evidence="1">
    <location>
        <begin position="199"/>
        <end position="210"/>
    </location>
</feature>
<reference evidence="3" key="1">
    <citation type="submission" date="2016-10" db="EMBL/GenBank/DDBJ databases">
        <authorList>
            <person name="Benchimol M."/>
            <person name="Almeida L.G."/>
            <person name="Vasconcelos A.T."/>
            <person name="Perreira-Neves A."/>
            <person name="Rosa I.A."/>
            <person name="Tasca T."/>
            <person name="Bogo M.R."/>
            <person name="de Souza W."/>
        </authorList>
    </citation>
    <scope>NUCLEOTIDE SEQUENCE [LARGE SCALE GENOMIC DNA]</scope>
    <source>
        <strain evidence="3">K</strain>
    </source>
</reference>
<keyword evidence="2" id="KW-0812">Transmembrane</keyword>
<gene>
    <name evidence="3" type="ORF">TRFO_31110</name>
</gene>
<accession>A0A1J4JWL4</accession>
<sequence length="376" mass="42715">MELSSEAPEPPSPRRICELSFKSFSEQYDKVQKLKVTDEEAVEEKNSRLFWLATTRDFTKLHEMQAVFQYLQFAKIRPKLNEIRKARHFEIWRKGVYYSRWWRLARNLRHKNRLENFHENADRVAYVRTKLAGKLYKEQTDQRNQGINAITDLSKNIIPLNVLAPRPDIPIRESLSPRGSIRGSPKGGLTPDISPINSPKKKSPRKRSPRRSPSPPRSPVVDNAVQLPSPEKEEVEIQTSIKPPSNLPIFVLVFLVALIAGVLSFFLISPSGAFTSKDAQKIDSLNFDDAHANLTDLNQTLNETTVDKNKSFILEGSEVTNETNSTILENSDGEGEFESESEEDDGENVEENEQDDDQPKEQDEEAAAGEANDVQQ</sequence>
<feature type="region of interest" description="Disordered" evidence="1">
    <location>
        <begin position="171"/>
        <end position="236"/>
    </location>
</feature>
<dbReference type="GeneID" id="94842441"/>
<comment type="caution">
    <text evidence="3">The sequence shown here is derived from an EMBL/GenBank/DDBJ whole genome shotgun (WGS) entry which is preliminary data.</text>
</comment>
<dbReference type="RefSeq" id="XP_068355060.1">
    <property type="nucleotide sequence ID" value="XM_068507737.1"/>
</dbReference>
<dbReference type="VEuPathDB" id="TrichDB:TRFO_31110"/>
<organism evidence="3 4">
    <name type="scientific">Tritrichomonas foetus</name>
    <dbReference type="NCBI Taxonomy" id="1144522"/>
    <lineage>
        <taxon>Eukaryota</taxon>
        <taxon>Metamonada</taxon>
        <taxon>Parabasalia</taxon>
        <taxon>Tritrichomonadida</taxon>
        <taxon>Tritrichomonadidae</taxon>
        <taxon>Tritrichomonas</taxon>
    </lineage>
</organism>
<feature type="compositionally biased region" description="Polar residues" evidence="1">
    <location>
        <begin position="318"/>
        <end position="328"/>
    </location>
</feature>
<keyword evidence="4" id="KW-1185">Reference proteome</keyword>
<dbReference type="EMBL" id="MLAK01000889">
    <property type="protein sequence ID" value="OHT01924.1"/>
    <property type="molecule type" value="Genomic_DNA"/>
</dbReference>
<feature type="region of interest" description="Disordered" evidence="1">
    <location>
        <begin position="317"/>
        <end position="376"/>
    </location>
</feature>
<keyword evidence="2" id="KW-0472">Membrane</keyword>
<evidence type="ECO:0000313" key="4">
    <source>
        <dbReference type="Proteomes" id="UP000179807"/>
    </source>
</evidence>
<name>A0A1J4JWL4_9EUKA</name>
<feature type="transmembrane region" description="Helical" evidence="2">
    <location>
        <begin position="247"/>
        <end position="268"/>
    </location>
</feature>